<dbReference type="NCBIfam" id="NF004314">
    <property type="entry name" value="PRK05710.1-3"/>
    <property type="match status" value="1"/>
</dbReference>
<dbReference type="InterPro" id="IPR014729">
    <property type="entry name" value="Rossmann-like_a/b/a_fold"/>
</dbReference>
<dbReference type="GO" id="GO:0005524">
    <property type="term" value="F:ATP binding"/>
    <property type="evidence" value="ECO:0007669"/>
    <property type="project" value="UniProtKB-KW"/>
</dbReference>
<dbReference type="NCBIfam" id="NF004313">
    <property type="entry name" value="PRK05710.1-2"/>
    <property type="match status" value="1"/>
</dbReference>
<dbReference type="AlphaFoldDB" id="A0A158K0T1"/>
<comment type="function">
    <text evidence="7">Catalyzes the tRNA-independent activation of glutamate in presence of ATP and the subsequent transfer of glutamate onto a tRNA(Asp). Glutamate is transferred on the 2-amino-5-(4,5-dihydroxy-2-cyclopenten-1-yl) moiety of the queuosine in the wobble position of the QUC anticodon.</text>
</comment>
<feature type="binding site" evidence="7">
    <location>
        <position position="241"/>
    </location>
    <ligand>
        <name>ATP</name>
        <dbReference type="ChEBI" id="CHEBI:30616"/>
    </ligand>
</feature>
<dbReference type="Gene3D" id="3.40.50.620">
    <property type="entry name" value="HUPs"/>
    <property type="match status" value="1"/>
</dbReference>
<feature type="binding site" evidence="7">
    <location>
        <position position="182"/>
    </location>
    <ligand>
        <name>L-glutamate</name>
        <dbReference type="ChEBI" id="CHEBI:29985"/>
    </ligand>
</feature>
<dbReference type="PANTHER" id="PTHR43311:SF1">
    <property type="entry name" value="GLUTAMYL-Q TRNA(ASP) SYNTHETASE"/>
    <property type="match status" value="1"/>
</dbReference>
<evidence type="ECO:0000256" key="3">
    <source>
        <dbReference type="ARBA" id="ARBA00022741"/>
    </source>
</evidence>
<comment type="similarity">
    <text evidence="7">Belongs to the class-I aminoacyl-tRNA synthetase family. GluQ subfamily.</text>
</comment>
<dbReference type="EC" id="6.1.1.-" evidence="7"/>
<evidence type="ECO:0000259" key="9">
    <source>
        <dbReference type="Pfam" id="PF00749"/>
    </source>
</evidence>
<gene>
    <name evidence="7" type="primary">gluQ</name>
    <name evidence="10" type="ORF">AWB68_04544</name>
</gene>
<evidence type="ECO:0000256" key="6">
    <source>
        <dbReference type="ARBA" id="ARBA00023146"/>
    </source>
</evidence>
<protein>
    <recommendedName>
        <fullName evidence="7">Glutamyl-Q tRNA(Asp) synthetase</fullName>
        <shortName evidence="7">Glu-Q-RSs</shortName>
        <ecNumber evidence="7">6.1.1.-</ecNumber>
    </recommendedName>
</protein>
<dbReference type="NCBIfam" id="TIGR03838">
    <property type="entry name" value="queuosine_YadB"/>
    <property type="match status" value="1"/>
</dbReference>
<dbReference type="PRINTS" id="PR00987">
    <property type="entry name" value="TRNASYNTHGLU"/>
</dbReference>
<keyword evidence="3 7" id="KW-0547">Nucleotide-binding</keyword>
<keyword evidence="2 7" id="KW-0479">Metal-binding</keyword>
<reference evidence="10" key="1">
    <citation type="submission" date="2016-01" db="EMBL/GenBank/DDBJ databases">
        <authorList>
            <person name="Peeters C."/>
        </authorList>
    </citation>
    <scope>NUCLEOTIDE SEQUENCE [LARGE SCALE GENOMIC DNA]</scope>
    <source>
        <strain evidence="10">LMG 22940</strain>
    </source>
</reference>
<feature type="domain" description="Glutamyl/glutaminyl-tRNA synthetase class Ib catalytic" evidence="9">
    <location>
        <begin position="5"/>
        <end position="250"/>
    </location>
</feature>
<name>A0A158K0T1_9BURK</name>
<proteinExistence type="inferred from homology"/>
<keyword evidence="5 7" id="KW-0067">ATP-binding</keyword>
<feature type="binding site" evidence="7">
    <location>
        <position position="101"/>
    </location>
    <ligand>
        <name>Zn(2+)</name>
        <dbReference type="ChEBI" id="CHEBI:29105"/>
    </ligand>
</feature>
<dbReference type="GO" id="GO:0008270">
    <property type="term" value="F:zinc ion binding"/>
    <property type="evidence" value="ECO:0007669"/>
    <property type="project" value="UniProtKB-UniRule"/>
</dbReference>
<dbReference type="OrthoDB" id="9807503at2"/>
<dbReference type="PANTHER" id="PTHR43311">
    <property type="entry name" value="GLUTAMATE--TRNA LIGASE"/>
    <property type="match status" value="1"/>
</dbReference>
<dbReference type="GO" id="GO:0004818">
    <property type="term" value="F:glutamate-tRNA ligase activity"/>
    <property type="evidence" value="ECO:0007669"/>
    <property type="project" value="TreeGrafter"/>
</dbReference>
<evidence type="ECO:0000313" key="11">
    <source>
        <dbReference type="Proteomes" id="UP000054770"/>
    </source>
</evidence>
<evidence type="ECO:0000256" key="7">
    <source>
        <dbReference type="HAMAP-Rule" id="MF_01428"/>
    </source>
</evidence>
<evidence type="ECO:0000256" key="5">
    <source>
        <dbReference type="ARBA" id="ARBA00022840"/>
    </source>
</evidence>
<keyword evidence="4 7" id="KW-0862">Zinc</keyword>
<dbReference type="HAMAP" id="MF_01428">
    <property type="entry name" value="Glu_Q_tRNA_synth"/>
    <property type="match status" value="1"/>
</dbReference>
<dbReference type="GO" id="GO:0005829">
    <property type="term" value="C:cytosol"/>
    <property type="evidence" value="ECO:0007669"/>
    <property type="project" value="TreeGrafter"/>
</dbReference>
<feature type="binding site" evidence="7">
    <location>
        <position position="200"/>
    </location>
    <ligand>
        <name>L-glutamate</name>
        <dbReference type="ChEBI" id="CHEBI:29985"/>
    </ligand>
</feature>
<dbReference type="NCBIfam" id="NF004315">
    <property type="entry name" value="PRK05710.1-4"/>
    <property type="match status" value="1"/>
</dbReference>
<dbReference type="InterPro" id="IPR000924">
    <property type="entry name" value="Glu/Gln-tRNA-synth"/>
</dbReference>
<evidence type="ECO:0000313" key="10">
    <source>
        <dbReference type="EMBL" id="SAL74161.1"/>
    </source>
</evidence>
<dbReference type="GO" id="GO:0006424">
    <property type="term" value="P:glutamyl-tRNA aminoacylation"/>
    <property type="evidence" value="ECO:0007669"/>
    <property type="project" value="InterPro"/>
</dbReference>
<comment type="caution">
    <text evidence="10">The sequence shown here is derived from an EMBL/GenBank/DDBJ whole genome shotgun (WGS) entry which is preliminary data.</text>
</comment>
<dbReference type="GO" id="GO:0006400">
    <property type="term" value="P:tRNA modification"/>
    <property type="evidence" value="ECO:0007669"/>
    <property type="project" value="InterPro"/>
</dbReference>
<dbReference type="Proteomes" id="UP000054770">
    <property type="component" value="Unassembled WGS sequence"/>
</dbReference>
<feature type="short sequence motif" description="'KMSKS' region" evidence="7">
    <location>
        <begin position="238"/>
        <end position="242"/>
    </location>
</feature>
<feature type="binding site" evidence="7">
    <location>
        <position position="43"/>
    </location>
    <ligand>
        <name>L-glutamate</name>
        <dbReference type="ChEBI" id="CHEBI:29985"/>
    </ligand>
</feature>
<dbReference type="InterPro" id="IPR020058">
    <property type="entry name" value="Glu/Gln-tRNA-synth_Ib_cat-dom"/>
</dbReference>
<dbReference type="InterPro" id="IPR022380">
    <property type="entry name" value="Glu-Q_tRNA(Asp)_Synthase"/>
</dbReference>
<dbReference type="SUPFAM" id="SSF52374">
    <property type="entry name" value="Nucleotidylyl transferase"/>
    <property type="match status" value="1"/>
</dbReference>
<dbReference type="RefSeq" id="WP_087646612.1">
    <property type="nucleotide sequence ID" value="NZ_FCON02000055.1"/>
</dbReference>
<dbReference type="InterPro" id="IPR049940">
    <property type="entry name" value="GluQ/Sye"/>
</dbReference>
<comment type="cofactor">
    <cofactor evidence="7">
        <name>Zn(2+)</name>
        <dbReference type="ChEBI" id="CHEBI:29105"/>
    </cofactor>
    <text evidence="7">Binds 1 zinc ion per subunit.</text>
</comment>
<dbReference type="Pfam" id="PF00749">
    <property type="entry name" value="tRNA-synt_1c"/>
    <property type="match status" value="1"/>
</dbReference>
<accession>A0A158K0T1</accession>
<evidence type="ECO:0000256" key="4">
    <source>
        <dbReference type="ARBA" id="ARBA00022833"/>
    </source>
</evidence>
<keyword evidence="6 7" id="KW-0030">Aminoacyl-tRNA synthetase</keyword>
<feature type="binding site" evidence="7">
    <location>
        <position position="99"/>
    </location>
    <ligand>
        <name>Zn(2+)</name>
        <dbReference type="ChEBI" id="CHEBI:29105"/>
    </ligand>
</feature>
<keyword evidence="11" id="KW-1185">Reference proteome</keyword>
<feature type="binding site" evidence="7">
    <location>
        <position position="122"/>
    </location>
    <ligand>
        <name>Zn(2+)</name>
        <dbReference type="ChEBI" id="CHEBI:29105"/>
    </ligand>
</feature>
<dbReference type="EMBL" id="FCON02000055">
    <property type="protein sequence ID" value="SAL74161.1"/>
    <property type="molecule type" value="Genomic_DNA"/>
</dbReference>
<feature type="binding site" evidence="7">
    <location>
        <position position="126"/>
    </location>
    <ligand>
        <name>Zn(2+)</name>
        <dbReference type="ChEBI" id="CHEBI:29105"/>
    </ligand>
</feature>
<evidence type="ECO:0000256" key="2">
    <source>
        <dbReference type="ARBA" id="ARBA00022723"/>
    </source>
</evidence>
<evidence type="ECO:0000256" key="1">
    <source>
        <dbReference type="ARBA" id="ARBA00022598"/>
    </source>
</evidence>
<feature type="binding site" evidence="7">
    <location>
        <begin position="7"/>
        <end position="11"/>
    </location>
    <ligand>
        <name>L-glutamate</name>
        <dbReference type="ChEBI" id="CHEBI:29985"/>
    </ligand>
</feature>
<organism evidence="10 11">
    <name type="scientific">Caballeronia choica</name>
    <dbReference type="NCBI Taxonomy" id="326476"/>
    <lineage>
        <taxon>Bacteria</taxon>
        <taxon>Pseudomonadati</taxon>
        <taxon>Pseudomonadota</taxon>
        <taxon>Betaproteobacteria</taxon>
        <taxon>Burkholderiales</taxon>
        <taxon>Burkholderiaceae</taxon>
        <taxon>Caballeronia</taxon>
    </lineage>
</organism>
<evidence type="ECO:0000256" key="8">
    <source>
        <dbReference type="RuleBase" id="RU363037"/>
    </source>
</evidence>
<keyword evidence="8" id="KW-0648">Protein biosynthesis</keyword>
<sequence length="291" mass="31605">MSGYRGRFAPSPTGPLHIGSLVSALASYLDARAHRGAWIVRIEDVDGPRTVPDAARDILSGLARFGMHSDEPPVWQSQREAAYEHAFDRLQATGLIYPCGCTRREIADSLLNAHARHATLAYPGTCRDGLHGRAPRAWRLRVPDGEAAHARFVDRWQGAQAQDLATEVGDFVLKRADGVWAYQLAVVVDDAEARITHVVRGADLLDSTARQIYLQQCLGVPTPAYLHVPVVTNEEGEKLSKQTGATALDIDDPVATLAVAARHLGIEIRDAGSLDAFYAAATAEWAKRFGP</sequence>
<feature type="short sequence motif" description="'HIGH' region" evidence="7">
    <location>
        <begin position="10"/>
        <end position="20"/>
    </location>
</feature>
<keyword evidence="1 7" id="KW-0436">Ligase</keyword>